<comment type="caution">
    <text evidence="7">The sequence shown here is derived from an EMBL/GenBank/DDBJ whole genome shotgun (WGS) entry which is preliminary data.</text>
</comment>
<feature type="region of interest" description="Disordered" evidence="4">
    <location>
        <begin position="412"/>
        <end position="442"/>
    </location>
</feature>
<keyword evidence="8" id="KW-1185">Reference proteome</keyword>
<dbReference type="PANTHER" id="PTHR24366">
    <property type="entry name" value="IG(IMMUNOGLOBULIN) AND LRR(LEUCINE RICH REPEAT) DOMAINS"/>
    <property type="match status" value="1"/>
</dbReference>
<feature type="compositionally biased region" description="Polar residues" evidence="4">
    <location>
        <begin position="362"/>
        <end position="376"/>
    </location>
</feature>
<evidence type="ECO:0000256" key="3">
    <source>
        <dbReference type="ARBA" id="ARBA00022737"/>
    </source>
</evidence>
<sequence>MKLQTTVLVLWVGAHFTASVTSGEICKVRGNSEGVLYHHASRETIFNGTHSLTPYNRIEIRDSNIDPLGPGEWSALSHAVIINIIKTDLKELPTSGFGNFPCLWLLRITYSFIEVIPPGAFPNTIDTKVSHCYNDGTTTDSKLEYLDLGNNTIHTIKDNSLMAASLKTLYLNDNKIKDIAGKFKFLSGLQALNLRGNRIESLERSSLQGLINLESLFLSRNSIAHISDDAFNHTTRLRTIDLDSNRITSLSWILRENQLSTVLGDLFMALPVLKKLNLGGNPLQCSEDWTYLRQKYSRKLYLDDIKCRPSQTVTKKSAENNVSNLQTSRYFDIFTSPLLSRKSTDVNFPSTRNTTESRKSTDVNFPSTPDDSSRSQTTATTVTVSSVTLLVVCVVCAVTVFVLWRRKKKQGKEEIASQQTPGTAARYSSNGGVELALGQRDA</sequence>
<dbReference type="EMBL" id="BMAT01006182">
    <property type="protein sequence ID" value="GFS07963.1"/>
    <property type="molecule type" value="Genomic_DNA"/>
</dbReference>
<keyword evidence="1" id="KW-0433">Leucine-rich repeat</keyword>
<feature type="signal peptide" evidence="6">
    <location>
        <begin position="1"/>
        <end position="22"/>
    </location>
</feature>
<keyword evidence="5" id="KW-0812">Transmembrane</keyword>
<dbReference type="InterPro" id="IPR032675">
    <property type="entry name" value="LRR_dom_sf"/>
</dbReference>
<dbReference type="SMART" id="SM00369">
    <property type="entry name" value="LRR_TYP"/>
    <property type="match status" value="7"/>
</dbReference>
<accession>A0AAV4ICN5</accession>
<feature type="chain" id="PRO_5043977412" evidence="6">
    <location>
        <begin position="23"/>
        <end position="442"/>
    </location>
</feature>
<dbReference type="InterPro" id="IPR003591">
    <property type="entry name" value="Leu-rich_rpt_typical-subtyp"/>
</dbReference>
<evidence type="ECO:0000313" key="8">
    <source>
        <dbReference type="Proteomes" id="UP000762676"/>
    </source>
</evidence>
<keyword evidence="5" id="KW-1133">Transmembrane helix</keyword>
<dbReference type="Gene3D" id="3.80.10.10">
    <property type="entry name" value="Ribonuclease Inhibitor"/>
    <property type="match status" value="3"/>
</dbReference>
<keyword evidence="5" id="KW-0472">Membrane</keyword>
<protein>
    <submittedName>
        <fullName evidence="7">Leucine-rich repeat-containing protein 15</fullName>
    </submittedName>
</protein>
<evidence type="ECO:0000256" key="5">
    <source>
        <dbReference type="SAM" id="Phobius"/>
    </source>
</evidence>
<feature type="compositionally biased region" description="Polar residues" evidence="4">
    <location>
        <begin position="416"/>
        <end position="431"/>
    </location>
</feature>
<evidence type="ECO:0000256" key="6">
    <source>
        <dbReference type="SAM" id="SignalP"/>
    </source>
</evidence>
<dbReference type="PANTHER" id="PTHR24366:SF161">
    <property type="entry name" value="TIR DOMAIN-CONTAINING PROTEIN"/>
    <property type="match status" value="1"/>
</dbReference>
<gene>
    <name evidence="7" type="ORF">ElyMa_003003300</name>
</gene>
<dbReference type="SUPFAM" id="SSF52058">
    <property type="entry name" value="L domain-like"/>
    <property type="match status" value="1"/>
</dbReference>
<dbReference type="AlphaFoldDB" id="A0AAV4ICN5"/>
<proteinExistence type="predicted"/>
<feature type="compositionally biased region" description="Polar residues" evidence="4">
    <location>
        <begin position="345"/>
        <end position="354"/>
    </location>
</feature>
<evidence type="ECO:0000313" key="7">
    <source>
        <dbReference type="EMBL" id="GFS07963.1"/>
    </source>
</evidence>
<keyword evidence="3" id="KW-0677">Repeat</keyword>
<dbReference type="PROSITE" id="PS51450">
    <property type="entry name" value="LRR"/>
    <property type="match status" value="5"/>
</dbReference>
<reference evidence="7 8" key="1">
    <citation type="journal article" date="2021" name="Elife">
        <title>Chloroplast acquisition without the gene transfer in kleptoplastic sea slugs, Plakobranchus ocellatus.</title>
        <authorList>
            <person name="Maeda T."/>
            <person name="Takahashi S."/>
            <person name="Yoshida T."/>
            <person name="Shimamura S."/>
            <person name="Takaki Y."/>
            <person name="Nagai Y."/>
            <person name="Toyoda A."/>
            <person name="Suzuki Y."/>
            <person name="Arimoto A."/>
            <person name="Ishii H."/>
            <person name="Satoh N."/>
            <person name="Nishiyama T."/>
            <person name="Hasebe M."/>
            <person name="Maruyama T."/>
            <person name="Minagawa J."/>
            <person name="Obokata J."/>
            <person name="Shigenobu S."/>
        </authorList>
    </citation>
    <scope>NUCLEOTIDE SEQUENCE [LARGE SCALE GENOMIC DNA]</scope>
</reference>
<feature type="transmembrane region" description="Helical" evidence="5">
    <location>
        <begin position="382"/>
        <end position="404"/>
    </location>
</feature>
<name>A0AAV4ICN5_9GAST</name>
<organism evidence="7 8">
    <name type="scientific">Elysia marginata</name>
    <dbReference type="NCBI Taxonomy" id="1093978"/>
    <lineage>
        <taxon>Eukaryota</taxon>
        <taxon>Metazoa</taxon>
        <taxon>Spiralia</taxon>
        <taxon>Lophotrochozoa</taxon>
        <taxon>Mollusca</taxon>
        <taxon>Gastropoda</taxon>
        <taxon>Heterobranchia</taxon>
        <taxon>Euthyneura</taxon>
        <taxon>Panpulmonata</taxon>
        <taxon>Sacoglossa</taxon>
        <taxon>Placobranchoidea</taxon>
        <taxon>Plakobranchidae</taxon>
        <taxon>Elysia</taxon>
    </lineage>
</organism>
<dbReference type="InterPro" id="IPR001611">
    <property type="entry name" value="Leu-rich_rpt"/>
</dbReference>
<evidence type="ECO:0000256" key="1">
    <source>
        <dbReference type="ARBA" id="ARBA00022614"/>
    </source>
</evidence>
<keyword evidence="2 6" id="KW-0732">Signal</keyword>
<dbReference type="Pfam" id="PF13855">
    <property type="entry name" value="LRR_8"/>
    <property type="match status" value="1"/>
</dbReference>
<dbReference type="Proteomes" id="UP000762676">
    <property type="component" value="Unassembled WGS sequence"/>
</dbReference>
<evidence type="ECO:0000256" key="4">
    <source>
        <dbReference type="SAM" id="MobiDB-lite"/>
    </source>
</evidence>
<evidence type="ECO:0000256" key="2">
    <source>
        <dbReference type="ARBA" id="ARBA00022729"/>
    </source>
</evidence>
<dbReference type="SMART" id="SM00365">
    <property type="entry name" value="LRR_SD22"/>
    <property type="match status" value="5"/>
</dbReference>
<feature type="region of interest" description="Disordered" evidence="4">
    <location>
        <begin position="345"/>
        <end position="378"/>
    </location>
</feature>